<evidence type="ECO:0000256" key="5">
    <source>
        <dbReference type="ARBA" id="ARBA00022723"/>
    </source>
</evidence>
<protein>
    <recommendedName>
        <fullName evidence="11">E3 ubiquitin-protein ligase RMA</fullName>
        <ecNumber evidence="11">2.3.2.27</ecNumber>
    </recommendedName>
    <alternativeName>
        <fullName evidence="11">Protein RING membrane-anchor</fullName>
    </alternativeName>
    <alternativeName>
        <fullName evidence="11">RING-type E3 ubiquitin transferase RMA</fullName>
    </alternativeName>
</protein>
<dbReference type="InterPro" id="IPR045103">
    <property type="entry name" value="RNF5/RNF185-like"/>
</dbReference>
<dbReference type="GO" id="GO:0005789">
    <property type="term" value="C:endoplasmic reticulum membrane"/>
    <property type="evidence" value="ECO:0007669"/>
    <property type="project" value="UniProtKB-SubCell"/>
</dbReference>
<gene>
    <name evidence="13" type="ORF">M8C21_032991</name>
</gene>
<dbReference type="EMBL" id="JAMZMK010006700">
    <property type="protein sequence ID" value="KAI7747724.1"/>
    <property type="molecule type" value="Genomic_DNA"/>
</dbReference>
<dbReference type="InterPro" id="IPR013083">
    <property type="entry name" value="Znf_RING/FYVE/PHD"/>
</dbReference>
<comment type="subcellular location">
    <subcellularLocation>
        <location evidence="2">Endomembrane system</location>
    </subcellularLocation>
    <subcellularLocation>
        <location evidence="11">Endoplasmic reticulum membrane</location>
        <topology evidence="11">Single-pass type IV membrane protein</topology>
    </subcellularLocation>
</comment>
<dbReference type="AlphaFoldDB" id="A0AAD5CVM5"/>
<comment type="pathway">
    <text evidence="3 11">Protein modification; protein ubiquitination.</text>
</comment>
<evidence type="ECO:0000313" key="13">
    <source>
        <dbReference type="EMBL" id="KAI7747724.1"/>
    </source>
</evidence>
<dbReference type="InterPro" id="IPR018957">
    <property type="entry name" value="Znf_C3HC4_RING-type"/>
</dbReference>
<evidence type="ECO:0000256" key="3">
    <source>
        <dbReference type="ARBA" id="ARBA00004906"/>
    </source>
</evidence>
<evidence type="ECO:0000256" key="2">
    <source>
        <dbReference type="ARBA" id="ARBA00004308"/>
    </source>
</evidence>
<evidence type="ECO:0000256" key="11">
    <source>
        <dbReference type="RuleBase" id="RU369090"/>
    </source>
</evidence>
<keyword evidence="11" id="KW-0256">Endoplasmic reticulum</keyword>
<dbReference type="GO" id="GO:0008270">
    <property type="term" value="F:zinc ion binding"/>
    <property type="evidence" value="ECO:0007669"/>
    <property type="project" value="UniProtKB-KW"/>
</dbReference>
<evidence type="ECO:0000256" key="1">
    <source>
        <dbReference type="ARBA" id="ARBA00000900"/>
    </source>
</evidence>
<name>A0AAD5CVM5_AMBAR</name>
<comment type="catalytic activity">
    <reaction evidence="1 11">
        <text>S-ubiquitinyl-[E2 ubiquitin-conjugating enzyme]-L-cysteine + [acceptor protein]-L-lysine = [E2 ubiquitin-conjugating enzyme]-L-cysteine + N(6)-ubiquitinyl-[acceptor protein]-L-lysine.</text>
        <dbReference type="EC" id="2.3.2.27"/>
    </reaction>
</comment>
<dbReference type="PANTHER" id="PTHR12313">
    <property type="entry name" value="E3 UBIQUITIN-PROTEIN LIGASE RNF5-RELATED"/>
    <property type="match status" value="1"/>
</dbReference>
<keyword evidence="6 10" id="KW-0863">Zinc-finger</keyword>
<evidence type="ECO:0000313" key="14">
    <source>
        <dbReference type="Proteomes" id="UP001206925"/>
    </source>
</evidence>
<proteinExistence type="predicted"/>
<dbReference type="InterPro" id="IPR017907">
    <property type="entry name" value="Znf_RING_CS"/>
</dbReference>
<dbReference type="Gene3D" id="3.30.40.10">
    <property type="entry name" value="Zinc/RING finger domain, C3HC4 (zinc finger)"/>
    <property type="match status" value="1"/>
</dbReference>
<feature type="domain" description="RING-type" evidence="12">
    <location>
        <begin position="34"/>
        <end position="83"/>
    </location>
</feature>
<dbReference type="SMART" id="SM00184">
    <property type="entry name" value="RING"/>
    <property type="match status" value="1"/>
</dbReference>
<keyword evidence="7 11" id="KW-0833">Ubl conjugation pathway</keyword>
<comment type="domain">
    <text evidence="11">The RING-type zinc finger domain is responsible for E3 ligase activity.</text>
</comment>
<dbReference type="PROSITE" id="PS50089">
    <property type="entry name" value="ZF_RING_2"/>
    <property type="match status" value="1"/>
</dbReference>
<dbReference type="InterPro" id="IPR001841">
    <property type="entry name" value="Znf_RING"/>
</dbReference>
<organism evidence="13 14">
    <name type="scientific">Ambrosia artemisiifolia</name>
    <name type="common">Common ragweed</name>
    <dbReference type="NCBI Taxonomy" id="4212"/>
    <lineage>
        <taxon>Eukaryota</taxon>
        <taxon>Viridiplantae</taxon>
        <taxon>Streptophyta</taxon>
        <taxon>Embryophyta</taxon>
        <taxon>Tracheophyta</taxon>
        <taxon>Spermatophyta</taxon>
        <taxon>Magnoliopsida</taxon>
        <taxon>eudicotyledons</taxon>
        <taxon>Gunneridae</taxon>
        <taxon>Pentapetalae</taxon>
        <taxon>asterids</taxon>
        <taxon>campanulids</taxon>
        <taxon>Asterales</taxon>
        <taxon>Asteraceae</taxon>
        <taxon>Asteroideae</taxon>
        <taxon>Heliantheae alliance</taxon>
        <taxon>Heliantheae</taxon>
        <taxon>Ambrosia</taxon>
    </lineage>
</organism>
<evidence type="ECO:0000256" key="8">
    <source>
        <dbReference type="ARBA" id="ARBA00022833"/>
    </source>
</evidence>
<evidence type="ECO:0000256" key="7">
    <source>
        <dbReference type="ARBA" id="ARBA00022786"/>
    </source>
</evidence>
<reference evidence="13" key="1">
    <citation type="submission" date="2022-06" db="EMBL/GenBank/DDBJ databases">
        <title>Uncovering the hologenomic basis of an extraordinary plant invasion.</title>
        <authorList>
            <person name="Bieker V.C."/>
            <person name="Martin M.D."/>
            <person name="Gilbert T."/>
            <person name="Hodgins K."/>
            <person name="Battlay P."/>
            <person name="Petersen B."/>
            <person name="Wilson J."/>
        </authorList>
    </citation>
    <scope>NUCLEOTIDE SEQUENCE</scope>
    <source>
        <strain evidence="13">AA19_3_7</strain>
        <tissue evidence="13">Leaf</tissue>
    </source>
</reference>
<evidence type="ECO:0000259" key="12">
    <source>
        <dbReference type="PROSITE" id="PS50089"/>
    </source>
</evidence>
<evidence type="ECO:0000256" key="6">
    <source>
        <dbReference type="ARBA" id="ARBA00022771"/>
    </source>
</evidence>
<evidence type="ECO:0000256" key="10">
    <source>
        <dbReference type="PROSITE-ProRule" id="PRU00175"/>
    </source>
</evidence>
<accession>A0AAD5CVM5</accession>
<dbReference type="SUPFAM" id="SSF57850">
    <property type="entry name" value="RING/U-box"/>
    <property type="match status" value="1"/>
</dbReference>
<dbReference type="EC" id="2.3.2.27" evidence="11"/>
<dbReference type="PROSITE" id="PS00518">
    <property type="entry name" value="ZF_RING_1"/>
    <property type="match status" value="1"/>
</dbReference>
<dbReference type="Pfam" id="PF00097">
    <property type="entry name" value="zf-C3HC4"/>
    <property type="match status" value="1"/>
</dbReference>
<comment type="function">
    <text evidence="11">E3 ubiquitin-protein ligase.</text>
</comment>
<dbReference type="GO" id="GO:0006511">
    <property type="term" value="P:ubiquitin-dependent protein catabolic process"/>
    <property type="evidence" value="ECO:0007669"/>
    <property type="project" value="UniProtKB-UniRule"/>
</dbReference>
<dbReference type="Proteomes" id="UP001206925">
    <property type="component" value="Unassembled WGS sequence"/>
</dbReference>
<keyword evidence="5 11" id="KW-0479">Metal-binding</keyword>
<keyword evidence="8 11" id="KW-0862">Zinc</keyword>
<keyword evidence="9" id="KW-0472">Membrane</keyword>
<evidence type="ECO:0000256" key="4">
    <source>
        <dbReference type="ARBA" id="ARBA00022679"/>
    </source>
</evidence>
<keyword evidence="4 11" id="KW-0808">Transferase</keyword>
<comment type="caution">
    <text evidence="13">The sequence shown here is derived from an EMBL/GenBank/DDBJ whole genome shotgun (WGS) entry which is preliminary data.</text>
</comment>
<sequence length="206" mass="22795">MEQSSHEIMLEDNVVKDFKTSSNVIESENGGFDCNICLDAVQEPVVTLCGHLYCYPCIYKWINHQNTSIDIPNKNNPQCPVCKRDISQTTLVPIYGRGQTTIPQSEKKCMDHLGMMIQGRSHNSSCGTRVAPTPQTEGYITVPAVINPTSPTMGMLEEMLYGSLLGNMQASLYAYPNSYNLAAVSTQRARRHAMQADRSANLICAL</sequence>
<keyword evidence="14" id="KW-1185">Reference proteome</keyword>
<evidence type="ECO:0000256" key="9">
    <source>
        <dbReference type="ARBA" id="ARBA00023136"/>
    </source>
</evidence>
<dbReference type="GO" id="GO:0061630">
    <property type="term" value="F:ubiquitin protein ligase activity"/>
    <property type="evidence" value="ECO:0007669"/>
    <property type="project" value="UniProtKB-UniRule"/>
</dbReference>